<feature type="signal peptide" evidence="1">
    <location>
        <begin position="1"/>
        <end position="20"/>
    </location>
</feature>
<proteinExistence type="predicted"/>
<dbReference type="RefSeq" id="WP_261693556.1">
    <property type="nucleotide sequence ID" value="NZ_CP104694.1"/>
</dbReference>
<feature type="chain" id="PRO_5047194327" description="DUF5666 domain-containing protein" evidence="1">
    <location>
        <begin position="21"/>
        <end position="99"/>
    </location>
</feature>
<keyword evidence="3" id="KW-1185">Reference proteome</keyword>
<evidence type="ECO:0008006" key="4">
    <source>
        <dbReference type="Google" id="ProtNLM"/>
    </source>
</evidence>
<accession>A0ABY6B9W1</accession>
<keyword evidence="1" id="KW-0732">Signal</keyword>
<reference evidence="2" key="1">
    <citation type="submission" date="2022-09" db="EMBL/GenBank/DDBJ databases">
        <title>Tahibacter sp. nov., isolated from a fresh water.</title>
        <authorList>
            <person name="Baek J.H."/>
            <person name="Lee J.K."/>
            <person name="Kim J.M."/>
            <person name="Jeon C.O."/>
        </authorList>
    </citation>
    <scope>NUCLEOTIDE SEQUENCE</scope>
    <source>
        <strain evidence="2">W38</strain>
    </source>
</reference>
<dbReference type="Proteomes" id="UP001064632">
    <property type="component" value="Chromosome"/>
</dbReference>
<evidence type="ECO:0000313" key="3">
    <source>
        <dbReference type="Proteomes" id="UP001064632"/>
    </source>
</evidence>
<protein>
    <recommendedName>
        <fullName evidence="4">DUF5666 domain-containing protein</fullName>
    </recommendedName>
</protein>
<organism evidence="2 3">
    <name type="scientific">Tahibacter amnicola</name>
    <dbReference type="NCBI Taxonomy" id="2976241"/>
    <lineage>
        <taxon>Bacteria</taxon>
        <taxon>Pseudomonadati</taxon>
        <taxon>Pseudomonadota</taxon>
        <taxon>Gammaproteobacteria</taxon>
        <taxon>Lysobacterales</taxon>
        <taxon>Rhodanobacteraceae</taxon>
        <taxon>Tahibacter</taxon>
    </lineage>
</organism>
<evidence type="ECO:0000256" key="1">
    <source>
        <dbReference type="SAM" id="SignalP"/>
    </source>
</evidence>
<gene>
    <name evidence="2" type="ORF">N4264_17690</name>
</gene>
<evidence type="ECO:0000313" key="2">
    <source>
        <dbReference type="EMBL" id="UXI66572.1"/>
    </source>
</evidence>
<dbReference type="EMBL" id="CP104694">
    <property type="protein sequence ID" value="UXI66572.1"/>
    <property type="molecule type" value="Genomic_DNA"/>
</dbReference>
<name>A0ABY6B9W1_9GAMM</name>
<sequence>MKCRIAMLALAACMPFAVSGADTVVIGGRNSQTVTVKGSIVNKANNGGKAEISIGSVVGATISAGNTQSVQVSGSIVNEANGRGSKSEINIGSVVEEDD</sequence>